<proteinExistence type="predicted"/>
<evidence type="ECO:0000259" key="1">
    <source>
        <dbReference type="Pfam" id="PF17251"/>
    </source>
</evidence>
<name>A0ABS7Z314_9SPHI</name>
<keyword evidence="3" id="KW-1185">Reference proteome</keyword>
<dbReference type="RefSeq" id="WP_225551937.1">
    <property type="nucleotide sequence ID" value="NZ_JADEYP010000006.1"/>
</dbReference>
<protein>
    <recommendedName>
        <fullName evidence="1">Protochlamydia outer membrane protein domain-containing protein</fullName>
    </recommendedName>
</protein>
<dbReference type="Pfam" id="PF17251">
    <property type="entry name" value="Pom"/>
    <property type="match status" value="1"/>
</dbReference>
<feature type="domain" description="Protochlamydia outer membrane protein" evidence="1">
    <location>
        <begin position="47"/>
        <end position="306"/>
    </location>
</feature>
<sequence length="310" mass="35584">MQKSTLIFIFILFVNLVQAQLYVKDNEPKTSTISIQPKIGYSVSKTTFNISGNELGKNPNILSELIWDPTNAIEYGLDLKFSHDKFILNTSILLNNTISGNVTDFDYDGDNRTLPYTQLYLSNHKGSGLNFKIQPGYNWSKQDNLKLITYASFDHSSRTLYLLNDKDWRTNDRNYISGLNSYYNYKFPSYGIGIQVYHDLSKKITADFGIEGYLSKYYAYGNWNLIEAFEKPISYEHKGNGKKISTNLGVAYNLGLSTSIGIQYNLNHFNINNGRDYLYHKEDGVLKTRLNEANETKHSIFLNLRHSLAF</sequence>
<accession>A0ABS7Z314</accession>
<evidence type="ECO:0000313" key="2">
    <source>
        <dbReference type="EMBL" id="MCA5004552.1"/>
    </source>
</evidence>
<dbReference type="InterPro" id="IPR053724">
    <property type="entry name" value="OMP_A26_sf"/>
</dbReference>
<organism evidence="2 3">
    <name type="scientific">Sphingobacterium bovistauri</name>
    <dbReference type="NCBI Taxonomy" id="2781959"/>
    <lineage>
        <taxon>Bacteria</taxon>
        <taxon>Pseudomonadati</taxon>
        <taxon>Bacteroidota</taxon>
        <taxon>Sphingobacteriia</taxon>
        <taxon>Sphingobacteriales</taxon>
        <taxon>Sphingobacteriaceae</taxon>
        <taxon>Sphingobacterium</taxon>
    </lineage>
</organism>
<dbReference type="EMBL" id="JADEYP010000006">
    <property type="protein sequence ID" value="MCA5004552.1"/>
    <property type="molecule type" value="Genomic_DNA"/>
</dbReference>
<evidence type="ECO:0000313" key="3">
    <source>
        <dbReference type="Proteomes" id="UP001165302"/>
    </source>
</evidence>
<dbReference type="InterPro" id="IPR035163">
    <property type="entry name" value="Pom"/>
</dbReference>
<gene>
    <name evidence="2" type="ORF">IPZ78_05210</name>
</gene>
<dbReference type="Gene3D" id="2.40.128.90">
    <property type="entry name" value="OMPT-like"/>
    <property type="match status" value="1"/>
</dbReference>
<dbReference type="Proteomes" id="UP001165302">
    <property type="component" value="Unassembled WGS sequence"/>
</dbReference>
<comment type="caution">
    <text evidence="2">The sequence shown here is derived from an EMBL/GenBank/DDBJ whole genome shotgun (WGS) entry which is preliminary data.</text>
</comment>
<reference evidence="2" key="1">
    <citation type="submission" date="2020-10" db="EMBL/GenBank/DDBJ databases">
        <authorList>
            <person name="Lu T."/>
            <person name="Wang Q."/>
            <person name="Han X."/>
        </authorList>
    </citation>
    <scope>NUCLEOTIDE SEQUENCE</scope>
    <source>
        <strain evidence="2">WQ 366</strain>
    </source>
</reference>